<reference evidence="2 3" key="1">
    <citation type="submission" date="2023-11" db="EMBL/GenBank/DDBJ databases">
        <title>Halocaridina rubra genome assembly.</title>
        <authorList>
            <person name="Smith C."/>
        </authorList>
    </citation>
    <scope>NUCLEOTIDE SEQUENCE [LARGE SCALE GENOMIC DNA]</scope>
    <source>
        <strain evidence="2">EP-1</strain>
        <tissue evidence="2">Whole</tissue>
    </source>
</reference>
<evidence type="ECO:0000313" key="2">
    <source>
        <dbReference type="EMBL" id="KAK7065549.1"/>
    </source>
</evidence>
<proteinExistence type="predicted"/>
<feature type="region of interest" description="Disordered" evidence="1">
    <location>
        <begin position="116"/>
        <end position="217"/>
    </location>
</feature>
<dbReference type="PANTHER" id="PTHR28592">
    <property type="entry name" value="ARMADILLO REPEAT-CONTAINING PROTEIN 1"/>
    <property type="match status" value="1"/>
</dbReference>
<protein>
    <submittedName>
        <fullName evidence="2">Armadillo repeat-containing protein 1</fullName>
    </submittedName>
</protein>
<feature type="compositionally biased region" description="Basic and acidic residues" evidence="1">
    <location>
        <begin position="171"/>
        <end position="182"/>
    </location>
</feature>
<name>A0AAN8WQE2_HALRR</name>
<evidence type="ECO:0000313" key="3">
    <source>
        <dbReference type="Proteomes" id="UP001381693"/>
    </source>
</evidence>
<keyword evidence="3" id="KW-1185">Reference proteome</keyword>
<feature type="compositionally biased region" description="Basic and acidic residues" evidence="1">
    <location>
        <begin position="191"/>
        <end position="200"/>
    </location>
</feature>
<feature type="compositionally biased region" description="Low complexity" evidence="1">
    <location>
        <begin position="153"/>
        <end position="170"/>
    </location>
</feature>
<organism evidence="2 3">
    <name type="scientific">Halocaridina rubra</name>
    <name type="common">Hawaiian red shrimp</name>
    <dbReference type="NCBI Taxonomy" id="373956"/>
    <lineage>
        <taxon>Eukaryota</taxon>
        <taxon>Metazoa</taxon>
        <taxon>Ecdysozoa</taxon>
        <taxon>Arthropoda</taxon>
        <taxon>Crustacea</taxon>
        <taxon>Multicrustacea</taxon>
        <taxon>Malacostraca</taxon>
        <taxon>Eumalacostraca</taxon>
        <taxon>Eucarida</taxon>
        <taxon>Decapoda</taxon>
        <taxon>Pleocyemata</taxon>
        <taxon>Caridea</taxon>
        <taxon>Atyoidea</taxon>
        <taxon>Atyidae</taxon>
        <taxon>Halocaridina</taxon>
    </lineage>
</organism>
<dbReference type="Proteomes" id="UP001381693">
    <property type="component" value="Unassembled WGS sequence"/>
</dbReference>
<feature type="compositionally biased region" description="Polar residues" evidence="1">
    <location>
        <begin position="141"/>
        <end position="152"/>
    </location>
</feature>
<sequence length="268" mass="28700">MGEIDLGAAAEATIQAYRELASDPAKRLALALDRTCIQFLAYVVAEGEATLVHLAVETLSLISQAQECRTSLANTFGVLEALQAVSEDESNYSEDLRDKATGLFTSLQFARCVKKTPSPDKVLDNPGTSNENSKHPDDVDSTISTAEETANRGSVSSTEQTSNSSGSPVKSDAKSDSSKKSVDSGNSLADNKSEPKEDASRTANSHPAVEKKSSFLGPNNSKAKIVTLYIKGMVNPYIIFLMKKSCSAVVRMLSLRSDKPVFKLTAVR</sequence>
<dbReference type="EMBL" id="JAXCGZ010020760">
    <property type="protein sequence ID" value="KAK7065549.1"/>
    <property type="molecule type" value="Genomic_DNA"/>
</dbReference>
<accession>A0AAN8WQE2</accession>
<evidence type="ECO:0000256" key="1">
    <source>
        <dbReference type="SAM" id="MobiDB-lite"/>
    </source>
</evidence>
<dbReference type="PANTHER" id="PTHR28592:SF1">
    <property type="entry name" value="ARMADILLO REPEAT-CONTAINING PROTEIN 1"/>
    <property type="match status" value="1"/>
</dbReference>
<comment type="caution">
    <text evidence="2">The sequence shown here is derived from an EMBL/GenBank/DDBJ whole genome shotgun (WGS) entry which is preliminary data.</text>
</comment>
<gene>
    <name evidence="2" type="primary">ARMC1</name>
    <name evidence="2" type="ORF">SK128_001434</name>
</gene>
<dbReference type="AlphaFoldDB" id="A0AAN8WQE2"/>